<dbReference type="GO" id="GO:0032007">
    <property type="term" value="P:negative regulation of TOR signaling"/>
    <property type="evidence" value="ECO:0007669"/>
    <property type="project" value="InterPro"/>
</dbReference>
<keyword evidence="1" id="KW-0472">Membrane</keyword>
<keyword evidence="1" id="KW-1133">Transmembrane helix</keyword>
<feature type="transmembrane region" description="Helical" evidence="1">
    <location>
        <begin position="112"/>
        <end position="133"/>
    </location>
</feature>
<evidence type="ECO:0000313" key="4">
    <source>
        <dbReference type="Proteomes" id="UP000291343"/>
    </source>
</evidence>
<evidence type="ECO:0000256" key="1">
    <source>
        <dbReference type="SAM" id="Phobius"/>
    </source>
</evidence>
<organism evidence="3 4">
    <name type="scientific">Laodelphax striatellus</name>
    <name type="common">Small brown planthopper</name>
    <name type="synonym">Delphax striatella</name>
    <dbReference type="NCBI Taxonomy" id="195883"/>
    <lineage>
        <taxon>Eukaryota</taxon>
        <taxon>Metazoa</taxon>
        <taxon>Ecdysozoa</taxon>
        <taxon>Arthropoda</taxon>
        <taxon>Hexapoda</taxon>
        <taxon>Insecta</taxon>
        <taxon>Pterygota</taxon>
        <taxon>Neoptera</taxon>
        <taxon>Paraneoptera</taxon>
        <taxon>Hemiptera</taxon>
        <taxon>Auchenorrhyncha</taxon>
        <taxon>Fulgoroidea</taxon>
        <taxon>Delphacidae</taxon>
        <taxon>Criomorphinae</taxon>
        <taxon>Laodelphax</taxon>
    </lineage>
</organism>
<keyword evidence="4" id="KW-1185">Reference proteome</keyword>
<feature type="transmembrane region" description="Helical" evidence="1">
    <location>
        <begin position="187"/>
        <end position="210"/>
    </location>
</feature>
<reference evidence="3 4" key="1">
    <citation type="journal article" date="2017" name="Gigascience">
        <title>Genome sequence of the small brown planthopper, Laodelphax striatellus.</title>
        <authorList>
            <person name="Zhu J."/>
            <person name="Jiang F."/>
            <person name="Wang X."/>
            <person name="Yang P."/>
            <person name="Bao Y."/>
            <person name="Zhao W."/>
            <person name="Wang W."/>
            <person name="Lu H."/>
            <person name="Wang Q."/>
            <person name="Cui N."/>
            <person name="Li J."/>
            <person name="Chen X."/>
            <person name="Luo L."/>
            <person name="Yu J."/>
            <person name="Kang L."/>
            <person name="Cui F."/>
        </authorList>
    </citation>
    <scope>NUCLEOTIDE SEQUENCE [LARGE SCALE GENOMIC DNA]</scope>
    <source>
        <strain evidence="3">Lst14</strain>
    </source>
</reference>
<dbReference type="PANTHER" id="PTHR28358:SF1">
    <property type="entry name" value="TRANSMEMBRANE PROTEIN 127"/>
    <property type="match status" value="1"/>
</dbReference>
<dbReference type="InterPro" id="IPR046795">
    <property type="entry name" value="TMEM127_TM"/>
</dbReference>
<dbReference type="Pfam" id="PF20517">
    <property type="entry name" value="TMEM127"/>
    <property type="match status" value="1"/>
</dbReference>
<feature type="transmembrane region" description="Helical" evidence="1">
    <location>
        <begin position="21"/>
        <end position="44"/>
    </location>
</feature>
<dbReference type="Proteomes" id="UP000291343">
    <property type="component" value="Unassembled WGS sequence"/>
</dbReference>
<dbReference type="EMBL" id="QKKF02010000">
    <property type="protein sequence ID" value="RZF44997.1"/>
    <property type="molecule type" value="Genomic_DNA"/>
</dbReference>
<keyword evidence="1" id="KW-0812">Transmembrane</keyword>
<dbReference type="InParanoid" id="A0A482XH18"/>
<dbReference type="GO" id="GO:0016020">
    <property type="term" value="C:membrane"/>
    <property type="evidence" value="ECO:0007669"/>
    <property type="project" value="TreeGrafter"/>
</dbReference>
<dbReference type="InterPro" id="IPR033331">
    <property type="entry name" value="TMEM127"/>
</dbReference>
<gene>
    <name evidence="3" type="ORF">LSTR_LSTR001958</name>
</gene>
<feature type="transmembrane region" description="Helical" evidence="1">
    <location>
        <begin position="145"/>
        <end position="167"/>
    </location>
</feature>
<name>A0A482XH18_LAOST</name>
<proteinExistence type="predicted"/>
<feature type="domain" description="Transmembrane protein 127 transmembrane region" evidence="2">
    <location>
        <begin position="100"/>
        <end position="210"/>
    </location>
</feature>
<dbReference type="PANTHER" id="PTHR28358">
    <property type="entry name" value="TRANSMEMBRANE PROTEIN 127"/>
    <property type="match status" value="1"/>
</dbReference>
<dbReference type="OrthoDB" id="10030622at2759"/>
<evidence type="ECO:0000313" key="3">
    <source>
        <dbReference type="EMBL" id="RZF44997.1"/>
    </source>
</evidence>
<protein>
    <recommendedName>
        <fullName evidence="2">Transmembrane protein 127 transmembrane region domain-containing protein</fullName>
    </recommendedName>
</protein>
<dbReference type="AlphaFoldDB" id="A0A482XH18"/>
<comment type="caution">
    <text evidence="3">The sequence shown here is derived from an EMBL/GenBank/DDBJ whole genome shotgun (WGS) entry which is preliminary data.</text>
</comment>
<dbReference type="GO" id="GO:0008285">
    <property type="term" value="P:negative regulation of cell population proliferation"/>
    <property type="evidence" value="ECO:0007669"/>
    <property type="project" value="InterPro"/>
</dbReference>
<sequence length="264" mass="28615">MLNHPYVGRRRLAYPKGNECNFVAAFFHLSSILLLFLSCIHFGWFRVYSSARCASHLSLHQFFTVGYFEINSPETSKKFPSGDVLVTPMNYHTASAVLPCITPEVVNLIRTIIMLCIIAISSSVVGFCLDVIGPKRKLLCFIRRNGIPSVVTVLLIVAAIGVCYLTIKALKLAVYSANPKAVIQVTYAYGCYCIAIAGSFSILACACNILQPTSGGSVGGGGDDVMAVVVQHGHRHRLVDDWDGPETFSVGLSNMPAPPPPYTP</sequence>
<evidence type="ECO:0000259" key="2">
    <source>
        <dbReference type="Pfam" id="PF20517"/>
    </source>
</evidence>
<accession>A0A482XH18</accession>
<dbReference type="STRING" id="195883.A0A482XH18"/>